<evidence type="ECO:0000256" key="6">
    <source>
        <dbReference type="RuleBase" id="RU000481"/>
    </source>
</evidence>
<dbReference type="Pfam" id="PF00155">
    <property type="entry name" value="Aminotran_1_2"/>
    <property type="match status" value="1"/>
</dbReference>
<feature type="domain" description="Aminotransferase class I/classII large" evidence="7">
    <location>
        <begin position="35"/>
        <end position="384"/>
    </location>
</feature>
<dbReference type="AlphaFoldDB" id="A0A372IRN9"/>
<evidence type="ECO:0000313" key="9">
    <source>
        <dbReference type="Proteomes" id="UP000264702"/>
    </source>
</evidence>
<dbReference type="GO" id="GO:0005737">
    <property type="term" value="C:cytoplasm"/>
    <property type="evidence" value="ECO:0007669"/>
    <property type="project" value="TreeGrafter"/>
</dbReference>
<evidence type="ECO:0000256" key="2">
    <source>
        <dbReference type="ARBA" id="ARBA00007441"/>
    </source>
</evidence>
<dbReference type="PROSITE" id="PS00105">
    <property type="entry name" value="AA_TRANSFER_CLASS_1"/>
    <property type="match status" value="1"/>
</dbReference>
<dbReference type="InterPro" id="IPR004838">
    <property type="entry name" value="NHTrfase_class1_PyrdxlP-BS"/>
</dbReference>
<dbReference type="InterPro" id="IPR051326">
    <property type="entry name" value="Kynurenine-oxoglutarate_AT"/>
</dbReference>
<dbReference type="PANTHER" id="PTHR43807">
    <property type="entry name" value="FI04487P"/>
    <property type="match status" value="1"/>
</dbReference>
<name>A0A372IRN9_9BACT</name>
<dbReference type="InterPro" id="IPR004839">
    <property type="entry name" value="Aminotransferase_I/II_large"/>
</dbReference>
<dbReference type="SUPFAM" id="SSF53383">
    <property type="entry name" value="PLP-dependent transferases"/>
    <property type="match status" value="1"/>
</dbReference>
<dbReference type="InterPro" id="IPR015424">
    <property type="entry name" value="PyrdxlP-dep_Trfase"/>
</dbReference>
<evidence type="ECO:0000256" key="5">
    <source>
        <dbReference type="ARBA" id="ARBA00022898"/>
    </source>
</evidence>
<dbReference type="Proteomes" id="UP000264702">
    <property type="component" value="Unassembled WGS sequence"/>
</dbReference>
<dbReference type="CDD" id="cd00609">
    <property type="entry name" value="AAT_like"/>
    <property type="match status" value="1"/>
</dbReference>
<dbReference type="EC" id="2.6.1.-" evidence="6"/>
<evidence type="ECO:0000313" key="8">
    <source>
        <dbReference type="EMBL" id="RFU17592.1"/>
    </source>
</evidence>
<accession>A0A372IRN9</accession>
<dbReference type="OrthoDB" id="9802328at2"/>
<reference evidence="8 9" key="1">
    <citation type="submission" date="2018-08" db="EMBL/GenBank/DDBJ databases">
        <title>Acidipila sp. 4G-K13, an acidobacterium isolated from forest soil.</title>
        <authorList>
            <person name="Gao Z.-H."/>
            <person name="Qiu L.-H."/>
        </authorList>
    </citation>
    <scope>NUCLEOTIDE SEQUENCE [LARGE SCALE GENOMIC DNA]</scope>
    <source>
        <strain evidence="8 9">4G-K13</strain>
    </source>
</reference>
<dbReference type="GO" id="GO:0016212">
    <property type="term" value="F:kynurenine-oxoglutarate transaminase activity"/>
    <property type="evidence" value="ECO:0007669"/>
    <property type="project" value="TreeGrafter"/>
</dbReference>
<keyword evidence="9" id="KW-1185">Reference proteome</keyword>
<evidence type="ECO:0000259" key="7">
    <source>
        <dbReference type="Pfam" id="PF00155"/>
    </source>
</evidence>
<dbReference type="RefSeq" id="WP_117298342.1">
    <property type="nucleotide sequence ID" value="NZ_QVQT02000002.1"/>
</dbReference>
<evidence type="ECO:0000256" key="1">
    <source>
        <dbReference type="ARBA" id="ARBA00001933"/>
    </source>
</evidence>
<keyword evidence="4 6" id="KW-0808">Transferase</keyword>
<dbReference type="Gene3D" id="3.40.640.10">
    <property type="entry name" value="Type I PLP-dependent aspartate aminotransferase-like (Major domain)"/>
    <property type="match status" value="1"/>
</dbReference>
<comment type="similarity">
    <text evidence="2 6">Belongs to the class-I pyridoxal-phosphate-dependent aminotransferase family.</text>
</comment>
<dbReference type="Gene3D" id="3.90.1150.10">
    <property type="entry name" value="Aspartate Aminotransferase, domain 1"/>
    <property type="match status" value="1"/>
</dbReference>
<proteinExistence type="inferred from homology"/>
<protein>
    <recommendedName>
        <fullName evidence="6">Aminotransferase</fullName>
        <ecNumber evidence="6">2.6.1.-</ecNumber>
    </recommendedName>
</protein>
<comment type="cofactor">
    <cofactor evidence="1 6">
        <name>pyridoxal 5'-phosphate</name>
        <dbReference type="ChEBI" id="CHEBI:597326"/>
    </cofactor>
</comment>
<dbReference type="InterPro" id="IPR015422">
    <property type="entry name" value="PyrdxlP-dep_Trfase_small"/>
</dbReference>
<dbReference type="InterPro" id="IPR015421">
    <property type="entry name" value="PyrdxlP-dep_Trfase_major"/>
</dbReference>
<keyword evidence="3 6" id="KW-0032">Aminotransferase</keyword>
<comment type="caution">
    <text evidence="8">The sequence shown here is derived from an EMBL/GenBank/DDBJ whole genome shotgun (WGS) entry which is preliminary data.</text>
</comment>
<evidence type="ECO:0000256" key="4">
    <source>
        <dbReference type="ARBA" id="ARBA00022679"/>
    </source>
</evidence>
<dbReference type="PANTHER" id="PTHR43807:SF20">
    <property type="entry name" value="FI04487P"/>
    <property type="match status" value="1"/>
</dbReference>
<dbReference type="FunFam" id="3.40.640.10:FF:000033">
    <property type="entry name" value="Aspartate aminotransferase"/>
    <property type="match status" value="1"/>
</dbReference>
<keyword evidence="5" id="KW-0663">Pyridoxal phosphate</keyword>
<gene>
    <name evidence="8" type="ORF">D0Y96_05515</name>
</gene>
<dbReference type="EMBL" id="QVQT01000002">
    <property type="protein sequence ID" value="RFU17592.1"/>
    <property type="molecule type" value="Genomic_DNA"/>
</dbReference>
<organism evidence="8 9">
    <name type="scientific">Paracidobacterium acidisoli</name>
    <dbReference type="NCBI Taxonomy" id="2303751"/>
    <lineage>
        <taxon>Bacteria</taxon>
        <taxon>Pseudomonadati</taxon>
        <taxon>Acidobacteriota</taxon>
        <taxon>Terriglobia</taxon>
        <taxon>Terriglobales</taxon>
        <taxon>Acidobacteriaceae</taxon>
        <taxon>Paracidobacterium</taxon>
    </lineage>
</organism>
<sequence>MRATVEKLSLSEISPKIMQSEIRSMTVECDRVGGVNLAQGVCDTEVPEPVVEAAIRAIHDGNNIYTRLDGITPLRQAISQKLERHNGMKADPDGEVLVASGATGALYAACLALLDPGDEVILFEPFYGYHLNTLMSVRAVPVAVPMAMHTWEIDLDALRAAITPRTKAILVNSPSNPCGKVFTLAELEAIAALAEEHDLFLFTDEIYEYFVYDGAKHISPATLPGMAERTITISGLSKTFSITGWRIGYLIADRRWLGSIAYFHDLTYVCSPSPFQYGAAAGLMELPDSFYTSMATEYQAKRDQMCSALTAAGLTPSVPPGAYYVLADVSSLPGATAKEKARNLLRDKKVAGVAGTAFFTGGRGENLLRFCFAKRDEDLKKACDLLRGKI</sequence>
<dbReference type="GO" id="GO:0030170">
    <property type="term" value="F:pyridoxal phosphate binding"/>
    <property type="evidence" value="ECO:0007669"/>
    <property type="project" value="InterPro"/>
</dbReference>
<evidence type="ECO:0000256" key="3">
    <source>
        <dbReference type="ARBA" id="ARBA00022576"/>
    </source>
</evidence>